<dbReference type="PANTHER" id="PTHR46540">
    <property type="entry name" value="TETRATRICOPEPTIDE REPEAT PROTEIN 12"/>
    <property type="match status" value="1"/>
</dbReference>
<sequence length="199" mass="22661">MALAFQSDVIYMIYIYTIESLRKGYQRRDKMKPLKEKGNDAFAQGDYALAVQNYTEGLKKQKDMPALYTNRAQAYIKLQKYEKAIDDCSWALRCDEKCTKALFHMGKAYLAKKQFQQVRPRWAQSLCRAKLWQVVLGLQPEEAASEDLKTGKLTAVAVSEMLQKLSKPDQDPLYYAGGLQLLTDLVQACECPIDEAAPD</sequence>
<protein>
    <submittedName>
        <fullName evidence="1">Uncharacterized protein</fullName>
    </submittedName>
</protein>
<dbReference type="SMART" id="SM00028">
    <property type="entry name" value="TPR"/>
    <property type="match status" value="2"/>
</dbReference>
<evidence type="ECO:0000313" key="2">
    <source>
        <dbReference type="Proteomes" id="UP000472273"/>
    </source>
</evidence>
<dbReference type="GO" id="GO:0070286">
    <property type="term" value="P:axonemal dynein complex assembly"/>
    <property type="evidence" value="ECO:0007669"/>
    <property type="project" value="TreeGrafter"/>
</dbReference>
<evidence type="ECO:0000313" key="1">
    <source>
        <dbReference type="Ensembl" id="ENSPTXP00000006370.1"/>
    </source>
</evidence>
<dbReference type="InterPro" id="IPR043195">
    <property type="entry name" value="TTC12"/>
</dbReference>
<dbReference type="Gene3D" id="1.25.40.10">
    <property type="entry name" value="Tetratricopeptide repeat domain"/>
    <property type="match status" value="1"/>
</dbReference>
<reference evidence="1" key="1">
    <citation type="submission" date="2025-08" db="UniProtKB">
        <authorList>
            <consortium name="Ensembl"/>
        </authorList>
    </citation>
    <scope>IDENTIFICATION</scope>
</reference>
<dbReference type="Ensembl" id="ENSPTXT00000006588.1">
    <property type="protein sequence ID" value="ENSPTXP00000006370.1"/>
    <property type="gene ID" value="ENSPTXG00000004669.1"/>
</dbReference>
<dbReference type="Proteomes" id="UP000472273">
    <property type="component" value="Unplaced"/>
</dbReference>
<keyword evidence="2" id="KW-1185">Reference proteome</keyword>
<dbReference type="GO" id="GO:0007288">
    <property type="term" value="P:sperm axoneme assembly"/>
    <property type="evidence" value="ECO:0007669"/>
    <property type="project" value="TreeGrafter"/>
</dbReference>
<reference evidence="1" key="2">
    <citation type="submission" date="2025-09" db="UniProtKB">
        <authorList>
            <consortium name="Ensembl"/>
        </authorList>
    </citation>
    <scope>IDENTIFICATION</scope>
</reference>
<name>A0A670YCK5_PSETE</name>
<dbReference type="InterPro" id="IPR011990">
    <property type="entry name" value="TPR-like_helical_dom_sf"/>
</dbReference>
<dbReference type="Pfam" id="PF00515">
    <property type="entry name" value="TPR_1"/>
    <property type="match status" value="1"/>
</dbReference>
<dbReference type="InterPro" id="IPR019734">
    <property type="entry name" value="TPR_rpt"/>
</dbReference>
<dbReference type="GeneTree" id="ENSGT00940000164257"/>
<dbReference type="GO" id="GO:0005737">
    <property type="term" value="C:cytoplasm"/>
    <property type="evidence" value="ECO:0007669"/>
    <property type="project" value="TreeGrafter"/>
</dbReference>
<accession>A0A670YCK5</accession>
<dbReference type="GO" id="GO:0005813">
    <property type="term" value="C:centrosome"/>
    <property type="evidence" value="ECO:0007669"/>
    <property type="project" value="TreeGrafter"/>
</dbReference>
<dbReference type="SUPFAM" id="SSF48452">
    <property type="entry name" value="TPR-like"/>
    <property type="match status" value="1"/>
</dbReference>
<organism evidence="1 2">
    <name type="scientific">Pseudonaja textilis</name>
    <name type="common">Eastern brown snake</name>
    <dbReference type="NCBI Taxonomy" id="8673"/>
    <lineage>
        <taxon>Eukaryota</taxon>
        <taxon>Metazoa</taxon>
        <taxon>Chordata</taxon>
        <taxon>Craniata</taxon>
        <taxon>Vertebrata</taxon>
        <taxon>Euteleostomi</taxon>
        <taxon>Lepidosauria</taxon>
        <taxon>Squamata</taxon>
        <taxon>Bifurcata</taxon>
        <taxon>Unidentata</taxon>
        <taxon>Episquamata</taxon>
        <taxon>Toxicofera</taxon>
        <taxon>Serpentes</taxon>
        <taxon>Colubroidea</taxon>
        <taxon>Elapidae</taxon>
        <taxon>Hydrophiinae</taxon>
        <taxon>Pseudonaja</taxon>
    </lineage>
</organism>
<dbReference type="PANTHER" id="PTHR46540:SF1">
    <property type="entry name" value="TETRATRICOPEPTIDE REPEAT PROTEIN 12"/>
    <property type="match status" value="1"/>
</dbReference>
<dbReference type="OMA" id="TDCECSN"/>
<proteinExistence type="predicted"/>
<dbReference type="AlphaFoldDB" id="A0A670YCK5"/>